<keyword evidence="3" id="KW-1185">Reference proteome</keyword>
<dbReference type="Proteomes" id="UP000694920">
    <property type="component" value="Unplaced"/>
</dbReference>
<dbReference type="InterPro" id="IPR029160">
    <property type="entry name" value="UQCC4"/>
</dbReference>
<dbReference type="PANTHER" id="PTHR35268:SF1">
    <property type="entry name" value="UBIQUINOL-CYTOCHROME-C REDUCTASE COMPLEX ASSEMBLY FACTOR 4"/>
    <property type="match status" value="1"/>
</dbReference>
<dbReference type="PANTHER" id="PTHR35268">
    <property type="entry name" value="PROTEIN CCSMST1"/>
    <property type="match status" value="1"/>
</dbReference>
<protein>
    <submittedName>
        <fullName evidence="4">Uncharacterized protein LOC107273981</fullName>
    </submittedName>
</protein>
<dbReference type="AlphaFoldDB" id="A0AAJ7FTZ0"/>
<evidence type="ECO:0000256" key="1">
    <source>
        <dbReference type="SAM" id="MobiDB-lite"/>
    </source>
</evidence>
<evidence type="ECO:0000313" key="3">
    <source>
        <dbReference type="Proteomes" id="UP000694920"/>
    </source>
</evidence>
<feature type="transmembrane region" description="Helical" evidence="2">
    <location>
        <begin position="76"/>
        <end position="95"/>
    </location>
</feature>
<dbReference type="Pfam" id="PF15013">
    <property type="entry name" value="CCSMST1"/>
    <property type="match status" value="1"/>
</dbReference>
<reference evidence="4" key="1">
    <citation type="submission" date="2025-08" db="UniProtKB">
        <authorList>
            <consortium name="RefSeq"/>
        </authorList>
    </citation>
    <scope>IDENTIFICATION</scope>
</reference>
<feature type="region of interest" description="Disordered" evidence="1">
    <location>
        <begin position="35"/>
        <end position="56"/>
    </location>
</feature>
<gene>
    <name evidence="4" type="primary">LOC107273981</name>
</gene>
<keyword evidence="2" id="KW-0472">Membrane</keyword>
<dbReference type="GeneID" id="107273981"/>
<accession>A0AAJ7FTZ0</accession>
<dbReference type="KEGG" id="ccin:107273981"/>
<evidence type="ECO:0000256" key="2">
    <source>
        <dbReference type="SAM" id="Phobius"/>
    </source>
</evidence>
<dbReference type="RefSeq" id="XP_015608177.1">
    <property type="nucleotide sequence ID" value="XM_015752691.2"/>
</dbReference>
<keyword evidence="2" id="KW-0812">Transmembrane</keyword>
<keyword evidence="2" id="KW-1133">Transmembrane helix</keyword>
<evidence type="ECO:0000313" key="4">
    <source>
        <dbReference type="RefSeq" id="XP_015608177.1"/>
    </source>
</evidence>
<proteinExistence type="predicted"/>
<organism evidence="3 4">
    <name type="scientific">Cephus cinctus</name>
    <name type="common">Wheat stem sawfly</name>
    <dbReference type="NCBI Taxonomy" id="211228"/>
    <lineage>
        <taxon>Eukaryota</taxon>
        <taxon>Metazoa</taxon>
        <taxon>Ecdysozoa</taxon>
        <taxon>Arthropoda</taxon>
        <taxon>Hexapoda</taxon>
        <taxon>Insecta</taxon>
        <taxon>Pterygota</taxon>
        <taxon>Neoptera</taxon>
        <taxon>Endopterygota</taxon>
        <taxon>Hymenoptera</taxon>
        <taxon>Cephoidea</taxon>
        <taxon>Cephidae</taxon>
        <taxon>Cephus</taxon>
    </lineage>
</organism>
<name>A0AAJ7FTZ0_CEPCN</name>
<sequence length="137" mass="15926">MALTRLGVSTLRAVKESGSIYRYATQCVASQKFGTMKNENQEDDDENKPIKFSTSPAASWKAQDTFFINNDERPWYQPYVISASLSVFMIYFLVLREENDIDRLFDRDLYDHIEGLEEQHIREAQQYAIQLEAKQAS</sequence>